<name>A0A3S4CJ59_9RHOB</name>
<organism evidence="2 3">
    <name type="scientific">Paracoccus haematequi</name>
    <dbReference type="NCBI Taxonomy" id="2491866"/>
    <lineage>
        <taxon>Bacteria</taxon>
        <taxon>Pseudomonadati</taxon>
        <taxon>Pseudomonadota</taxon>
        <taxon>Alphaproteobacteria</taxon>
        <taxon>Rhodobacterales</taxon>
        <taxon>Paracoccaceae</taxon>
        <taxon>Paracoccus</taxon>
    </lineage>
</organism>
<gene>
    <name evidence="2" type="ORF">PARHAE_02031</name>
</gene>
<proteinExistence type="predicted"/>
<evidence type="ECO:0000256" key="1">
    <source>
        <dbReference type="SAM" id="Phobius"/>
    </source>
</evidence>
<evidence type="ECO:0000313" key="2">
    <source>
        <dbReference type="EMBL" id="VDS08846.1"/>
    </source>
</evidence>
<sequence length="176" mass="18759">MLTFLLFAATLVATILFQRRPSAVLSLILLLTAALPAAAQSIAPVANSIIDQTQGLVVAYLTEIIVAAFFAFLAWIAKSLRIKVVEYFNRDAILTAVTNFANANIDLLQARYLASQSPDLGDLIAEGIAHVQSGSPDAVAQSKITQDRLATIVEGALRTRASGLVLPLIDAEVISR</sequence>
<dbReference type="Proteomes" id="UP000270743">
    <property type="component" value="Unassembled WGS sequence"/>
</dbReference>
<protein>
    <submittedName>
        <fullName evidence="2">Uncharacterized protein</fullName>
    </submittedName>
</protein>
<keyword evidence="1" id="KW-1133">Transmembrane helix</keyword>
<accession>A0A3S4CJ59</accession>
<feature type="transmembrane region" description="Helical" evidence="1">
    <location>
        <begin position="57"/>
        <end position="77"/>
    </location>
</feature>
<dbReference type="RefSeq" id="WP_126154503.1">
    <property type="nucleotide sequence ID" value="NZ_UZWE01000030.1"/>
</dbReference>
<dbReference type="EMBL" id="UZWE01000030">
    <property type="protein sequence ID" value="VDS08846.1"/>
    <property type="molecule type" value="Genomic_DNA"/>
</dbReference>
<keyword evidence="3" id="KW-1185">Reference proteome</keyword>
<feature type="transmembrane region" description="Helical" evidence="1">
    <location>
        <begin position="27"/>
        <end position="50"/>
    </location>
</feature>
<keyword evidence="1" id="KW-0812">Transmembrane</keyword>
<dbReference type="AlphaFoldDB" id="A0A3S4CJ59"/>
<evidence type="ECO:0000313" key="3">
    <source>
        <dbReference type="Proteomes" id="UP000270743"/>
    </source>
</evidence>
<reference evidence="2 3" key="1">
    <citation type="submission" date="2018-12" db="EMBL/GenBank/DDBJ databases">
        <authorList>
            <person name="Criscuolo A."/>
        </authorList>
    </citation>
    <scope>NUCLEOTIDE SEQUENCE [LARGE SCALE GENOMIC DNA]</scope>
    <source>
        <strain evidence="2">ACIP1116241</strain>
    </source>
</reference>
<keyword evidence="1" id="KW-0472">Membrane</keyword>